<dbReference type="EC" id="3.2.1.14" evidence="4"/>
<evidence type="ECO:0000256" key="7">
    <source>
        <dbReference type="ARBA" id="ARBA00023024"/>
    </source>
</evidence>
<evidence type="ECO:0000256" key="11">
    <source>
        <dbReference type="RuleBase" id="RU000489"/>
    </source>
</evidence>
<sequence length="519" mass="57064">MAKHSVRGSTFPSVNKLVAASIFLWLHSTTASPSSPLYTPQLRAARSDEITAAVSVSSNTLASASYASKDYLVLDTNTTLSGGISVGLGDGGESNPPSTGYRAVAYFGNWDIYARNVQPTDVPTDLLTHVIYSFANVKKDTGEVILSDSYADTEKHYPTDSWDDKGNNAYGCVKQFYLLKQKHRNMKFLLSIGGWTYAHENKVFASIANPGWISTFAKTAVQLLKDMAFDGLDIDWEYPENTEQAAGYVKLLQAIRDEMEAYSQTLPEKPHFLLSVASPAGALNYELLDIMKMDQYLDMWNLMSYDYSGAWDKDSGFAGHSSTIFASQQNPKSTPFDSAKPLIYYLDKGIHPGKINLGMPLYGHSFMNTDGPGQKFQSVGKGSWEAGIYDYKVLPLPGAQVYKDESILASWSYDPQTREMISYDTPEIVEIKIEFIKANKLGGGMWWDASGDRPKDDPQSLIALVVKGLGGENGGDMEQIQNVLDYPESKYDNIKSGMKQQKGDGTTTTTTKTPTATAA</sequence>
<keyword evidence="9 11" id="KW-0326">Glycosidase</keyword>
<comment type="subcellular location">
    <subcellularLocation>
        <location evidence="2">Secreted</location>
    </subcellularLocation>
</comment>
<dbReference type="InterPro" id="IPR011583">
    <property type="entry name" value="Chitinase_II/V-like_cat"/>
</dbReference>
<dbReference type="GO" id="GO:0008843">
    <property type="term" value="F:endochitinase activity"/>
    <property type="evidence" value="ECO:0007669"/>
    <property type="project" value="UniProtKB-EC"/>
</dbReference>
<dbReference type="PANTHER" id="PTHR11177:SF317">
    <property type="entry name" value="CHITINASE 12-RELATED"/>
    <property type="match status" value="1"/>
</dbReference>
<evidence type="ECO:0000256" key="1">
    <source>
        <dbReference type="ARBA" id="ARBA00000822"/>
    </source>
</evidence>
<dbReference type="FunFam" id="3.10.50.10:FF:000005">
    <property type="entry name" value="Endochitinase B1"/>
    <property type="match status" value="1"/>
</dbReference>
<keyword evidence="15" id="KW-1185">Reference proteome</keyword>
<accession>A0A6J3M8S9</accession>
<evidence type="ECO:0000256" key="8">
    <source>
        <dbReference type="ARBA" id="ARBA00023277"/>
    </source>
</evidence>
<dbReference type="Pfam" id="PF00704">
    <property type="entry name" value="Glyco_hydro_18"/>
    <property type="match status" value="1"/>
</dbReference>
<evidence type="ECO:0000256" key="12">
    <source>
        <dbReference type="SAM" id="MobiDB-lite"/>
    </source>
</evidence>
<feature type="chain" id="PRO_5026800345" description="chitinase" evidence="13">
    <location>
        <begin position="32"/>
        <end position="519"/>
    </location>
</feature>
<keyword evidence="8" id="KW-0119">Carbohydrate metabolism</keyword>
<comment type="catalytic activity">
    <reaction evidence="1">
        <text>Random endo-hydrolysis of N-acetyl-beta-D-glucosaminide (1-&gt;4)-beta-linkages in chitin and chitodextrins.</text>
        <dbReference type="EC" id="3.2.1.14"/>
    </reaction>
</comment>
<dbReference type="InterPro" id="IPR017853">
    <property type="entry name" value="GH"/>
</dbReference>
<keyword evidence="7" id="KW-0146">Chitin degradation</keyword>
<evidence type="ECO:0000313" key="16">
    <source>
        <dbReference type="RefSeq" id="XP_033461441.1"/>
    </source>
</evidence>
<evidence type="ECO:0000313" key="15">
    <source>
        <dbReference type="Proteomes" id="UP000504637"/>
    </source>
</evidence>
<dbReference type="SUPFAM" id="SSF54556">
    <property type="entry name" value="Chitinase insertion domain"/>
    <property type="match status" value="1"/>
</dbReference>
<dbReference type="AlphaFoldDB" id="A0A6J3M8S9"/>
<dbReference type="PROSITE" id="PS01095">
    <property type="entry name" value="GH18_1"/>
    <property type="match status" value="1"/>
</dbReference>
<dbReference type="GeneID" id="54358902"/>
<dbReference type="FunFam" id="3.20.20.80:FF:000075">
    <property type="entry name" value="Sporulation-specific chitinase"/>
    <property type="match status" value="1"/>
</dbReference>
<evidence type="ECO:0000256" key="3">
    <source>
        <dbReference type="ARBA" id="ARBA00008682"/>
    </source>
</evidence>
<evidence type="ECO:0000256" key="13">
    <source>
        <dbReference type="SAM" id="SignalP"/>
    </source>
</evidence>
<keyword evidence="6 11" id="KW-0378">Hydrolase</keyword>
<name>A0A6J3M8S9_9PEZI</name>
<evidence type="ECO:0000256" key="2">
    <source>
        <dbReference type="ARBA" id="ARBA00004613"/>
    </source>
</evidence>
<feature type="compositionally biased region" description="Low complexity" evidence="12">
    <location>
        <begin position="506"/>
        <end position="519"/>
    </location>
</feature>
<dbReference type="InterPro" id="IPR050314">
    <property type="entry name" value="Glycosyl_Hydrlase_18"/>
</dbReference>
<evidence type="ECO:0000256" key="9">
    <source>
        <dbReference type="ARBA" id="ARBA00023295"/>
    </source>
</evidence>
<reference evidence="16" key="3">
    <citation type="submission" date="2025-08" db="UniProtKB">
        <authorList>
            <consortium name="RefSeq"/>
        </authorList>
    </citation>
    <scope>IDENTIFICATION</scope>
    <source>
        <strain evidence="16">CBS 342.82</strain>
    </source>
</reference>
<dbReference type="Gene3D" id="3.20.20.80">
    <property type="entry name" value="Glycosidases"/>
    <property type="match status" value="1"/>
</dbReference>
<proteinExistence type="inferred from homology"/>
<comment type="similarity">
    <text evidence="3">Belongs to the glycosyl hydrolase 18 family. Chitinase class V subfamily.</text>
</comment>
<dbReference type="PANTHER" id="PTHR11177">
    <property type="entry name" value="CHITINASE"/>
    <property type="match status" value="1"/>
</dbReference>
<evidence type="ECO:0000256" key="6">
    <source>
        <dbReference type="ARBA" id="ARBA00022801"/>
    </source>
</evidence>
<dbReference type="CDD" id="cd06548">
    <property type="entry name" value="GH18_chitinase"/>
    <property type="match status" value="1"/>
</dbReference>
<reference evidence="16" key="2">
    <citation type="submission" date="2020-04" db="EMBL/GenBank/DDBJ databases">
        <authorList>
            <consortium name="NCBI Genome Project"/>
        </authorList>
    </citation>
    <scope>NUCLEOTIDE SEQUENCE</scope>
    <source>
        <strain evidence="16">CBS 342.82</strain>
    </source>
</reference>
<feature type="region of interest" description="Disordered" evidence="12">
    <location>
        <begin position="494"/>
        <end position="519"/>
    </location>
</feature>
<dbReference type="InterPro" id="IPR001579">
    <property type="entry name" value="Glyco_hydro_18_chit_AS"/>
</dbReference>
<protein>
    <recommendedName>
        <fullName evidence="4">chitinase</fullName>
        <ecNumber evidence="4">3.2.1.14</ecNumber>
    </recommendedName>
</protein>
<dbReference type="GO" id="GO:0006032">
    <property type="term" value="P:chitin catabolic process"/>
    <property type="evidence" value="ECO:0007669"/>
    <property type="project" value="UniProtKB-KW"/>
</dbReference>
<dbReference type="RefSeq" id="XP_033461441.1">
    <property type="nucleotide sequence ID" value="XM_033601102.1"/>
</dbReference>
<evidence type="ECO:0000259" key="14">
    <source>
        <dbReference type="PROSITE" id="PS51910"/>
    </source>
</evidence>
<organism evidence="16">
    <name type="scientific">Dissoconium aciculare CBS 342.82</name>
    <dbReference type="NCBI Taxonomy" id="1314786"/>
    <lineage>
        <taxon>Eukaryota</taxon>
        <taxon>Fungi</taxon>
        <taxon>Dikarya</taxon>
        <taxon>Ascomycota</taxon>
        <taxon>Pezizomycotina</taxon>
        <taxon>Dothideomycetes</taxon>
        <taxon>Dothideomycetidae</taxon>
        <taxon>Mycosphaerellales</taxon>
        <taxon>Dissoconiaceae</taxon>
        <taxon>Dissoconium</taxon>
    </lineage>
</organism>
<gene>
    <name evidence="16" type="ORF">K489DRAFT_315597</name>
</gene>
<dbReference type="Proteomes" id="UP000504637">
    <property type="component" value="Unplaced"/>
</dbReference>
<dbReference type="SMART" id="SM00636">
    <property type="entry name" value="Glyco_18"/>
    <property type="match status" value="1"/>
</dbReference>
<keyword evidence="13" id="KW-0732">Signal</keyword>
<dbReference type="GO" id="GO:0000272">
    <property type="term" value="P:polysaccharide catabolic process"/>
    <property type="evidence" value="ECO:0007669"/>
    <property type="project" value="UniProtKB-KW"/>
</dbReference>
<reference evidence="16" key="1">
    <citation type="submission" date="2020-01" db="EMBL/GenBank/DDBJ databases">
        <authorList>
            <consortium name="DOE Joint Genome Institute"/>
            <person name="Haridas S."/>
            <person name="Albert R."/>
            <person name="Binder M."/>
            <person name="Bloem J."/>
            <person name="Labutti K."/>
            <person name="Salamov A."/>
            <person name="Andreopoulos B."/>
            <person name="Baker S.E."/>
            <person name="Barry K."/>
            <person name="Bills G."/>
            <person name="Bluhm B.H."/>
            <person name="Cannon C."/>
            <person name="Castanera R."/>
            <person name="Culley D.E."/>
            <person name="Daum C."/>
            <person name="Ezra D."/>
            <person name="Gonzalez J.B."/>
            <person name="Henrissat B."/>
            <person name="Kuo A."/>
            <person name="Liang C."/>
            <person name="Lipzen A."/>
            <person name="Lutzoni F."/>
            <person name="Magnuson J."/>
            <person name="Mondo S."/>
            <person name="Nolan M."/>
            <person name="Ohm R."/>
            <person name="Pangilinan J."/>
            <person name="Park H.-J."/>
            <person name="Ramirez L."/>
            <person name="Alfaro M."/>
            <person name="Sun H."/>
            <person name="Tritt A."/>
            <person name="Yoshinaga Y."/>
            <person name="Zwiers L.-H."/>
            <person name="Turgeon B.G."/>
            <person name="Goodwin S.B."/>
            <person name="Spatafora J.W."/>
            <person name="Crous P.W."/>
            <person name="Grigoriev I.V."/>
        </authorList>
    </citation>
    <scope>NUCLEOTIDE SEQUENCE</scope>
    <source>
        <strain evidence="16">CBS 342.82</strain>
    </source>
</reference>
<dbReference type="SUPFAM" id="SSF51445">
    <property type="entry name" value="(Trans)glycosidases"/>
    <property type="match status" value="1"/>
</dbReference>
<feature type="signal peptide" evidence="13">
    <location>
        <begin position="1"/>
        <end position="31"/>
    </location>
</feature>
<dbReference type="OrthoDB" id="76388at2759"/>
<evidence type="ECO:0000256" key="4">
    <source>
        <dbReference type="ARBA" id="ARBA00012729"/>
    </source>
</evidence>
<evidence type="ECO:0000256" key="5">
    <source>
        <dbReference type="ARBA" id="ARBA00022525"/>
    </source>
</evidence>
<feature type="domain" description="GH18" evidence="14">
    <location>
        <begin position="101"/>
        <end position="472"/>
    </location>
</feature>
<dbReference type="GO" id="GO:0008061">
    <property type="term" value="F:chitin binding"/>
    <property type="evidence" value="ECO:0007669"/>
    <property type="project" value="InterPro"/>
</dbReference>
<dbReference type="InterPro" id="IPR029070">
    <property type="entry name" value="Chitinase_insertion_sf"/>
</dbReference>
<dbReference type="GO" id="GO:0005576">
    <property type="term" value="C:extracellular region"/>
    <property type="evidence" value="ECO:0007669"/>
    <property type="project" value="UniProtKB-SubCell"/>
</dbReference>
<dbReference type="PROSITE" id="PS51910">
    <property type="entry name" value="GH18_2"/>
    <property type="match status" value="1"/>
</dbReference>
<keyword evidence="5" id="KW-0964">Secreted</keyword>
<keyword evidence="10" id="KW-0624">Polysaccharide degradation</keyword>
<dbReference type="InterPro" id="IPR001223">
    <property type="entry name" value="Glyco_hydro18_cat"/>
</dbReference>
<dbReference type="Gene3D" id="3.10.50.10">
    <property type="match status" value="1"/>
</dbReference>
<evidence type="ECO:0000256" key="10">
    <source>
        <dbReference type="ARBA" id="ARBA00023326"/>
    </source>
</evidence>